<dbReference type="Pfam" id="PF00483">
    <property type="entry name" value="NTP_transferase"/>
    <property type="match status" value="1"/>
</dbReference>
<dbReference type="GO" id="GO:0009298">
    <property type="term" value="P:GDP-mannose biosynthetic process"/>
    <property type="evidence" value="ECO:0007669"/>
    <property type="project" value="TreeGrafter"/>
</dbReference>
<accession>A0A5P2G8Y0</accession>
<dbReference type="EMBL" id="CP044016">
    <property type="protein sequence ID" value="QES87981.1"/>
    <property type="molecule type" value="Genomic_DNA"/>
</dbReference>
<dbReference type="SUPFAM" id="SSF53448">
    <property type="entry name" value="Nucleotide-diphospho-sugar transferases"/>
    <property type="match status" value="1"/>
</dbReference>
<dbReference type="OrthoDB" id="9806359at2"/>
<dbReference type="Proteomes" id="UP000292424">
    <property type="component" value="Chromosome"/>
</dbReference>
<dbReference type="Pfam" id="PF22640">
    <property type="entry name" value="ManC_GMP_beta-helix"/>
    <property type="match status" value="1"/>
</dbReference>
<dbReference type="PANTHER" id="PTHR46390">
    <property type="entry name" value="MANNOSE-1-PHOSPHATE GUANYLYLTRANSFERASE"/>
    <property type="match status" value="1"/>
</dbReference>
<evidence type="ECO:0000259" key="2">
    <source>
        <dbReference type="Pfam" id="PF22640"/>
    </source>
</evidence>
<dbReference type="GO" id="GO:0004475">
    <property type="term" value="F:mannose-1-phosphate guanylyltransferase (GTP) activity"/>
    <property type="evidence" value="ECO:0007669"/>
    <property type="project" value="InterPro"/>
</dbReference>
<keyword evidence="4" id="KW-1185">Reference proteome</keyword>
<dbReference type="PANTHER" id="PTHR46390:SF1">
    <property type="entry name" value="MANNOSE-1-PHOSPHATE GUANYLYLTRANSFERASE"/>
    <property type="match status" value="1"/>
</dbReference>
<dbReference type="Gene3D" id="3.90.550.10">
    <property type="entry name" value="Spore Coat Polysaccharide Biosynthesis Protein SpsA, Chain A"/>
    <property type="match status" value="1"/>
</dbReference>
<dbReference type="InterPro" id="IPR054566">
    <property type="entry name" value="ManC/GMP-like_b-helix"/>
</dbReference>
<feature type="domain" description="MannoseP isomerase/GMP-like beta-helix" evidence="2">
    <location>
        <begin position="276"/>
        <end position="323"/>
    </location>
</feature>
<dbReference type="InterPro" id="IPR029044">
    <property type="entry name" value="Nucleotide-diphossugar_trans"/>
</dbReference>
<dbReference type="RefSeq" id="WP_131328868.1">
    <property type="nucleotide sequence ID" value="NZ_CP044016.1"/>
</dbReference>
<feature type="domain" description="Nucleotidyl transferase" evidence="1">
    <location>
        <begin position="7"/>
        <end position="269"/>
    </location>
</feature>
<gene>
    <name evidence="3" type="ORF">E0W69_004645</name>
</gene>
<evidence type="ECO:0000313" key="4">
    <source>
        <dbReference type="Proteomes" id="UP000292424"/>
    </source>
</evidence>
<keyword evidence="3" id="KW-0808">Transferase</keyword>
<evidence type="ECO:0000259" key="1">
    <source>
        <dbReference type="Pfam" id="PF00483"/>
    </source>
</evidence>
<dbReference type="SUPFAM" id="SSF159283">
    <property type="entry name" value="Guanosine diphospho-D-mannose pyrophosphorylase/mannose-6-phosphate isomerase linker domain"/>
    <property type="match status" value="1"/>
</dbReference>
<protein>
    <submittedName>
        <fullName evidence="3">Mannose-1-phosphate guanylyltransferase</fullName>
    </submittedName>
</protein>
<dbReference type="InterPro" id="IPR005835">
    <property type="entry name" value="NTP_transferase_dom"/>
</dbReference>
<dbReference type="CDD" id="cd02509">
    <property type="entry name" value="GDP-M1P_Guanylyltransferase"/>
    <property type="match status" value="1"/>
</dbReference>
<dbReference type="KEGG" id="arac:E0W69_004645"/>
<proteinExistence type="predicted"/>
<sequence>MNSVTHVVLTGGVGSRLWPLSRKSRPKQYIPLFEGKSLFQLCVLRNNLICNDLLIVGNESNRDLSVQNLKEIHQDNFNEIVEVTPRNTSAAIAFAAFSLGNEAVMLVTPSDQVVTGEKEYERSILEAISLAKENYLVTFGIKPSRPETGYGYIEFQDNDVVSFREKPDKKKAEDYVKSGRYLWNSGMFCFKADIFLEELKMYEPEIYNFSKNAFENILENKLNLEDSNLIPSKSVDYAVMERSKKIKVVSADFGWSDLGSFDSLWEYFDAHDDGPTRQNLVLGTNKHVEFLGVDNIVFVETDDAILILPRSMSQDVKNVYERLEREKPELLK</sequence>
<reference evidence="3 4" key="1">
    <citation type="submission" date="2019-09" db="EMBL/GenBank/DDBJ databases">
        <title>Complete genome sequence of Arachidicoccus sp. B3-10 isolated from apple orchard soil.</title>
        <authorList>
            <person name="Kim H.S."/>
            <person name="Han K.-I."/>
            <person name="Suh M.K."/>
            <person name="Lee K.C."/>
            <person name="Eom M.K."/>
            <person name="Kim J.-S."/>
            <person name="Kang S.W."/>
            <person name="Sin Y."/>
            <person name="Lee J.-S."/>
        </authorList>
    </citation>
    <scope>NUCLEOTIDE SEQUENCE [LARGE SCALE GENOMIC DNA]</scope>
    <source>
        <strain evidence="3 4">B3-10</strain>
    </source>
</reference>
<dbReference type="InterPro" id="IPR051161">
    <property type="entry name" value="Mannose-6P_isomerase_type2"/>
</dbReference>
<name>A0A5P2G8Y0_9BACT</name>
<dbReference type="InterPro" id="IPR049577">
    <property type="entry name" value="GMPP_N"/>
</dbReference>
<keyword evidence="3" id="KW-0548">Nucleotidyltransferase</keyword>
<dbReference type="AlphaFoldDB" id="A0A5P2G8Y0"/>
<organism evidence="3 4">
    <name type="scientific">Rhizosphaericola mali</name>
    <dbReference type="NCBI Taxonomy" id="2545455"/>
    <lineage>
        <taxon>Bacteria</taxon>
        <taxon>Pseudomonadati</taxon>
        <taxon>Bacteroidota</taxon>
        <taxon>Chitinophagia</taxon>
        <taxon>Chitinophagales</taxon>
        <taxon>Chitinophagaceae</taxon>
        <taxon>Rhizosphaericola</taxon>
    </lineage>
</organism>
<evidence type="ECO:0000313" key="3">
    <source>
        <dbReference type="EMBL" id="QES87981.1"/>
    </source>
</evidence>